<proteinExistence type="predicted"/>
<gene>
    <name evidence="3" type="ORF">DL764_006026</name>
</gene>
<keyword evidence="2" id="KW-0472">Membrane</keyword>
<feature type="compositionally biased region" description="Polar residues" evidence="1">
    <location>
        <begin position="18"/>
        <end position="31"/>
    </location>
</feature>
<accession>A0A4Q4T6A1</accession>
<dbReference type="AlphaFoldDB" id="A0A4Q4T6A1"/>
<evidence type="ECO:0000256" key="1">
    <source>
        <dbReference type="SAM" id="MobiDB-lite"/>
    </source>
</evidence>
<evidence type="ECO:0000256" key="2">
    <source>
        <dbReference type="SAM" id="Phobius"/>
    </source>
</evidence>
<reference evidence="3 4" key="1">
    <citation type="submission" date="2018-06" db="EMBL/GenBank/DDBJ databases">
        <title>Complete Genomes of Monosporascus.</title>
        <authorList>
            <person name="Robinson A.J."/>
            <person name="Natvig D.O."/>
        </authorList>
    </citation>
    <scope>NUCLEOTIDE SEQUENCE [LARGE SCALE GENOMIC DNA]</scope>
    <source>
        <strain evidence="3 4">CBS 110550</strain>
    </source>
</reference>
<sequence length="227" mass="25350">MTFDSIFSAASASTLNCTGPSIPSPDARNSFTPPPEVPGNQRVGKTPLGPAIFAVVTILAFMFLRRLWPKLRKASITSQPIPKTVEICYSDAEKFSQILHRLEQPGIQQASSNYDKFLSQLGYMIGEDIASTPVRGFSVKIIQGPLGLCSTYSITSYGQFEHVKHHHAHIQRLYGSRVEFMLVAITNDNVAEERITRKDLEDLVEEMISDRTTFGIAFSQLRLFSMY</sequence>
<keyword evidence="4" id="KW-1185">Reference proteome</keyword>
<comment type="caution">
    <text evidence="3">The sequence shown here is derived from an EMBL/GenBank/DDBJ whole genome shotgun (WGS) entry which is preliminary data.</text>
</comment>
<feature type="transmembrane region" description="Helical" evidence="2">
    <location>
        <begin position="47"/>
        <end position="64"/>
    </location>
</feature>
<evidence type="ECO:0000313" key="3">
    <source>
        <dbReference type="EMBL" id="RYP01931.1"/>
    </source>
</evidence>
<dbReference type="EMBL" id="QJNU01000337">
    <property type="protein sequence ID" value="RYP01931.1"/>
    <property type="molecule type" value="Genomic_DNA"/>
</dbReference>
<evidence type="ECO:0000313" key="4">
    <source>
        <dbReference type="Proteomes" id="UP000293360"/>
    </source>
</evidence>
<feature type="region of interest" description="Disordered" evidence="1">
    <location>
        <begin position="18"/>
        <end position="43"/>
    </location>
</feature>
<keyword evidence="2" id="KW-1133">Transmembrane helix</keyword>
<protein>
    <submittedName>
        <fullName evidence="3">Uncharacterized protein</fullName>
    </submittedName>
</protein>
<organism evidence="3 4">
    <name type="scientific">Monosporascus ibericus</name>
    <dbReference type="NCBI Taxonomy" id="155417"/>
    <lineage>
        <taxon>Eukaryota</taxon>
        <taxon>Fungi</taxon>
        <taxon>Dikarya</taxon>
        <taxon>Ascomycota</taxon>
        <taxon>Pezizomycotina</taxon>
        <taxon>Sordariomycetes</taxon>
        <taxon>Xylariomycetidae</taxon>
        <taxon>Xylariales</taxon>
        <taxon>Xylariales incertae sedis</taxon>
        <taxon>Monosporascus</taxon>
    </lineage>
</organism>
<name>A0A4Q4T6A1_9PEZI</name>
<dbReference type="Proteomes" id="UP000293360">
    <property type="component" value="Unassembled WGS sequence"/>
</dbReference>
<keyword evidence="2" id="KW-0812">Transmembrane</keyword>